<dbReference type="PRINTS" id="PR00359">
    <property type="entry name" value="BP450"/>
</dbReference>
<dbReference type="CDD" id="cd11030">
    <property type="entry name" value="CYP105-like"/>
    <property type="match status" value="1"/>
</dbReference>
<evidence type="ECO:0000256" key="2">
    <source>
        <dbReference type="ARBA" id="ARBA00022617"/>
    </source>
</evidence>
<dbReference type="PRINTS" id="PR00385">
    <property type="entry name" value="P450"/>
</dbReference>
<dbReference type="AlphaFoldDB" id="A0A255GAJ2"/>
<accession>A0A255GAJ2</accession>
<dbReference type="InterPro" id="IPR001128">
    <property type="entry name" value="Cyt_P450"/>
</dbReference>
<accession>A0A4R6LSF5</accession>
<proteinExistence type="inferred from homology"/>
<dbReference type="GO" id="GO:0020037">
    <property type="term" value="F:heme binding"/>
    <property type="evidence" value="ECO:0007669"/>
    <property type="project" value="InterPro"/>
</dbReference>
<protein>
    <submittedName>
        <fullName evidence="8">Cytochrome P450</fullName>
    </submittedName>
</protein>
<dbReference type="Proteomes" id="UP000215896">
    <property type="component" value="Unassembled WGS sequence"/>
</dbReference>
<dbReference type="PANTHER" id="PTHR46696:SF6">
    <property type="entry name" value="P450, PUTATIVE (EUROFUNG)-RELATED"/>
    <property type="match status" value="1"/>
</dbReference>
<dbReference type="PANTHER" id="PTHR46696">
    <property type="entry name" value="P450, PUTATIVE (EUROFUNG)-RELATED"/>
    <property type="match status" value="1"/>
</dbReference>
<dbReference type="FunFam" id="1.10.630.10:FF:000018">
    <property type="entry name" value="Cytochrome P450 monooxygenase"/>
    <property type="match status" value="1"/>
</dbReference>
<name>A0A255GAJ2_9ACTN</name>
<sequence length="401" mass="44262">MTTTFPMPRRSVYDPPAAYSEGPPVQEVELYDGRRVWLVRSHQLVREVLADPRFSADRARADFPFSSPARVALERFAIPFVAMDDPDHARIRRVFTKFFTVRRVEQLRGDIAEIVAAVVDELLASEPPVDFVRTVAVEVPGNVICRMLGIPADRKHVFMGLDNARNSLGTAGDAIEQASQEMLDFAAELIASKRRAPGDDLISQLVADEQTSEKLTESELLRSVRLLITAGHETTANQITLGVLGLLRSRDQWQRLVDDPGLIPGAVEELLRWVSIFHISPMRVATADVELAGVRLRAGDGVVPCSAAANRDPDAFPQPDRLDVGRDARGHVAFGFGIHQCLGQNLARIEIAEVLKALTQRIPSLDLAIPAEQIELRDYAFLSVTAAPVTWAENPTAEEDR</sequence>
<comment type="caution">
    <text evidence="8">The sequence shown here is derived from an EMBL/GenBank/DDBJ whole genome shotgun (WGS) entry which is preliminary data.</text>
</comment>
<dbReference type="GO" id="GO:0004497">
    <property type="term" value="F:monooxygenase activity"/>
    <property type="evidence" value="ECO:0007669"/>
    <property type="project" value="UniProtKB-KW"/>
</dbReference>
<dbReference type="Pfam" id="PF00067">
    <property type="entry name" value="p450"/>
    <property type="match status" value="1"/>
</dbReference>
<evidence type="ECO:0000313" key="8">
    <source>
        <dbReference type="EMBL" id="OYO12947.1"/>
    </source>
</evidence>
<dbReference type="OrthoDB" id="502624at2"/>
<dbReference type="PROSITE" id="PS00086">
    <property type="entry name" value="CYTOCHROME_P450"/>
    <property type="match status" value="1"/>
</dbReference>
<keyword evidence="2 7" id="KW-0349">Heme</keyword>
<gene>
    <name evidence="8" type="ORF">CGZ94_13780</name>
</gene>
<evidence type="ECO:0000256" key="7">
    <source>
        <dbReference type="RuleBase" id="RU000461"/>
    </source>
</evidence>
<organism evidence="8 9">
    <name type="scientific">Enemella evansiae</name>
    <dbReference type="NCBI Taxonomy" id="2016499"/>
    <lineage>
        <taxon>Bacteria</taxon>
        <taxon>Bacillati</taxon>
        <taxon>Actinomycetota</taxon>
        <taxon>Actinomycetes</taxon>
        <taxon>Propionibacteriales</taxon>
        <taxon>Propionibacteriaceae</taxon>
        <taxon>Enemella</taxon>
    </lineage>
</organism>
<dbReference type="InterPro" id="IPR036396">
    <property type="entry name" value="Cyt_P450_sf"/>
</dbReference>
<keyword evidence="5 7" id="KW-0408">Iron</keyword>
<keyword evidence="9" id="KW-1185">Reference proteome</keyword>
<evidence type="ECO:0000256" key="5">
    <source>
        <dbReference type="ARBA" id="ARBA00023004"/>
    </source>
</evidence>
<dbReference type="InterPro" id="IPR017972">
    <property type="entry name" value="Cyt_P450_CS"/>
</dbReference>
<evidence type="ECO:0000256" key="6">
    <source>
        <dbReference type="ARBA" id="ARBA00023033"/>
    </source>
</evidence>
<evidence type="ECO:0000256" key="1">
    <source>
        <dbReference type="ARBA" id="ARBA00010617"/>
    </source>
</evidence>
<dbReference type="EMBL" id="NMVO01000014">
    <property type="protein sequence ID" value="OYO12947.1"/>
    <property type="molecule type" value="Genomic_DNA"/>
</dbReference>
<reference evidence="8 9" key="1">
    <citation type="submission" date="2017-07" db="EMBL/GenBank/DDBJ databases">
        <title>Draft whole genome sequences of clinical Proprionibacteriaceae strains.</title>
        <authorList>
            <person name="Bernier A.-M."/>
            <person name="Bernard K."/>
            <person name="Domingo M.-C."/>
        </authorList>
    </citation>
    <scope>NUCLEOTIDE SEQUENCE [LARGE SCALE GENOMIC DNA]</scope>
    <source>
        <strain evidence="8 9">NML 030167</strain>
    </source>
</reference>
<keyword evidence="4 7" id="KW-0560">Oxidoreductase</keyword>
<keyword evidence="6 7" id="KW-0503">Monooxygenase</keyword>
<dbReference type="GO" id="GO:0016705">
    <property type="term" value="F:oxidoreductase activity, acting on paired donors, with incorporation or reduction of molecular oxygen"/>
    <property type="evidence" value="ECO:0007669"/>
    <property type="project" value="InterPro"/>
</dbReference>
<dbReference type="RefSeq" id="WP_094405960.1">
    <property type="nucleotide sequence ID" value="NZ_NMVM01000004.1"/>
</dbReference>
<dbReference type="InterPro" id="IPR002397">
    <property type="entry name" value="Cyt_P450_B"/>
</dbReference>
<evidence type="ECO:0000256" key="3">
    <source>
        <dbReference type="ARBA" id="ARBA00022723"/>
    </source>
</evidence>
<dbReference type="GO" id="GO:0005506">
    <property type="term" value="F:iron ion binding"/>
    <property type="evidence" value="ECO:0007669"/>
    <property type="project" value="InterPro"/>
</dbReference>
<keyword evidence="3 7" id="KW-0479">Metal-binding</keyword>
<dbReference type="Gene3D" id="1.10.630.10">
    <property type="entry name" value="Cytochrome P450"/>
    <property type="match status" value="1"/>
</dbReference>
<dbReference type="SUPFAM" id="SSF48264">
    <property type="entry name" value="Cytochrome P450"/>
    <property type="match status" value="1"/>
</dbReference>
<evidence type="ECO:0000256" key="4">
    <source>
        <dbReference type="ARBA" id="ARBA00023002"/>
    </source>
</evidence>
<comment type="similarity">
    <text evidence="1 7">Belongs to the cytochrome P450 family.</text>
</comment>
<evidence type="ECO:0000313" key="9">
    <source>
        <dbReference type="Proteomes" id="UP000215896"/>
    </source>
</evidence>